<keyword evidence="2" id="KW-0597">Phosphoprotein</keyword>
<reference evidence="14 15" key="1">
    <citation type="submission" date="2015-04" db="EMBL/GenBank/DDBJ databases">
        <authorList>
            <person name="Syromyatnikov M.Y."/>
            <person name="Popov V.N."/>
        </authorList>
    </citation>
    <scope>NUCLEOTIDE SEQUENCE [LARGE SCALE GENOMIC DNA]</scope>
</reference>
<comment type="similarity">
    <text evidence="9">Belongs to the dispatched family.</text>
</comment>
<evidence type="ECO:0000256" key="3">
    <source>
        <dbReference type="ARBA" id="ARBA00022692"/>
    </source>
</evidence>
<name>A0A1J1HMW4_9DIPT</name>
<feature type="transmembrane region" description="Helical" evidence="12">
    <location>
        <begin position="2283"/>
        <end position="2301"/>
    </location>
</feature>
<evidence type="ECO:0000256" key="6">
    <source>
        <dbReference type="ARBA" id="ARBA00023043"/>
    </source>
</evidence>
<dbReference type="PROSITE" id="PS50088">
    <property type="entry name" value="ANK_REPEAT"/>
    <property type="match status" value="11"/>
</dbReference>
<keyword evidence="8" id="KW-0325">Glycoprotein</keyword>
<feature type="region of interest" description="Disordered" evidence="11">
    <location>
        <begin position="483"/>
        <end position="514"/>
    </location>
</feature>
<feature type="transmembrane region" description="Helical" evidence="12">
    <location>
        <begin position="2780"/>
        <end position="2810"/>
    </location>
</feature>
<feature type="repeat" description="ANK" evidence="10">
    <location>
        <begin position="1067"/>
        <end position="1091"/>
    </location>
</feature>
<feature type="compositionally biased region" description="Polar residues" evidence="11">
    <location>
        <begin position="1600"/>
        <end position="1621"/>
    </location>
</feature>
<dbReference type="InterPro" id="IPR000731">
    <property type="entry name" value="SSD"/>
</dbReference>
<feature type="transmembrane region" description="Helical" evidence="12">
    <location>
        <begin position="2163"/>
        <end position="2181"/>
    </location>
</feature>
<dbReference type="InterPro" id="IPR004869">
    <property type="entry name" value="MMPL_dom"/>
</dbReference>
<accession>A0A1J1HMW4</accession>
<dbReference type="PRINTS" id="PR01415">
    <property type="entry name" value="ANKYRIN"/>
</dbReference>
<dbReference type="GO" id="GO:0022857">
    <property type="term" value="F:transmembrane transporter activity"/>
    <property type="evidence" value="ECO:0007669"/>
    <property type="project" value="TreeGrafter"/>
</dbReference>
<feature type="transmembrane region" description="Helical" evidence="12">
    <location>
        <begin position="2713"/>
        <end position="2731"/>
    </location>
</feature>
<protein>
    <submittedName>
        <fullName evidence="14">CLUMA_CG002637, isoform A</fullName>
    </submittedName>
</protein>
<feature type="repeat" description="ANK" evidence="10">
    <location>
        <begin position="1314"/>
        <end position="1346"/>
    </location>
</feature>
<dbReference type="Gene3D" id="1.25.40.20">
    <property type="entry name" value="Ankyrin repeat-containing domain"/>
    <property type="match status" value="5"/>
</dbReference>
<sequence>MSTKSPHLKDEIYENVTEPIERSAVNNNNQNDEFASSESSNYRLGKASNSINNNDTRKLPLTMNNLMNHKDALYATPLRKSDRHKSRKSPGPDGEKISNLNHHSNNNGGCDDTELRNLMDRTHLNNELGENRIKDFLKDTAHMHRKVEPPGKEHIGSSFSHLARKEHFVNLVHQNVLKDQHGESYDEDAALNMSRDDNEVDKDLINLDDSIEACADLDETEKLINKLVDFQAKISLQAKEDVVNNTSTPGVSMRLAPSTANINLNREWVLKKIAMSLEQKTFKKLPPTLPETIAGVTQQQLMQNSNLPVVGYLVLGSNGSGKTTICNDIIHGTNGTKGILNRRLLSFYFVNSQNPNCHSLSIFIRNMVLQILSFSSLWNKSDVAETTTENEKKDETKKEEEANNSSSHVVDHELEEMILIKIGHKITKNSPSPAEPSNSSDELIQTGGGEGIADINDRKLEEDIANELRDAIEEDKSNILVDKEQEVNSSLTKESLLNEDDEPKSERPPPLPKVKDCRTILADAYYQMLQQNPEIFESLIVDNIEKNPDDCFKKAILFPLLELVPPKSALLMLIDSIDENYLNDGTLITTLKGKNNTKSRNIAELLSNHIHLLPKWLFLVCTAKKQNKHITKLFSGFKKLTLDDLRKSHVVKDVQQYIINRLNVDFRGINLNKEIIDSLNQLYIKSNGCLLYLKKVLSGIKENFFTFREIKLIPCTLYGLFLYICQKSFNKKQYMKIRPILNILLACNDHVDKNFVFNCLRTYNFTIDYEEFQKRLELMKNILEVDEERETIKIFHNSFCEWLIDVKFSTKKFLCDLNEGHLMIAMFYTLISDQLCPNKVRDYVYHLIKSAEYLSTKNSQLDVLLILLESKANLSDCFYSNSLNCCKNCEIEFQQDQNQAQKSRKMIQYFLNGQLAGDFSSFLGDFFKPSLPTDAKVLKLLMETGINNLDSQLSCDSSMMNSPLPSDKSQTIDSELAELMLSSEKSCMVEQKVNNINNNNNNLDLASSIDDPSTAKDNSTKFERIDVEMHKGKAFIHILANDGNHLLMERALRACKGPIDLEIEDHNGQTALNIAARNGHLEIVKLLLEYNWIDPNTNRKKVGVDVNHADADGWSPLRSAAWGGHTEVVKALISNEKCDIDRADKEGRTALRAASWSGNEDIVRILIAAKANVNSIDRQGRTSLIAASYMGHYDIVEILLQKNAEVNHTDLDGRNALCVAALCGSTGYSKVISTLLEHGANTDQTDNEGMSPLLVSSFEGNAEICELLLENGADPDLADQMGRTPLWAACTSGHAQVVKLLLFWGCGIDCMDSEGRTCLSVSAAQGNLETVRQLLDRGLDETHRDNAGWTPLHYAAFEGYADICIQLLESGAKIDECDNEGKSALHLAAQEGHNTVIQALMDVHSACIDQRAHDGKTAFRLACLESHFECMQTLLKFGCDVNLKDADSRTTLYILALENKLKVVKFLLDFSNVNVNIPDSEGRTALHVASWQGHVEMVKMLITIGNADVNALDLESRSPLHSCAEHQSNLQLKSPDKPHEKSILQPSPNTPHNPNFLTANNNIGHSHGHQHHATTSTQSSNFYENTMHSDTSSAKKRKSVISSQSTGSSNEAPISFTQQLQKHSRHHNSKSSHIIQPSVGVAVGNGKKHAQVLPNVDEYRTSQQARNVNEADLFDCMSPLYATPPHSPSSDLSSPHEDPTMSNNLTSVNSDHFARDTHMRIILGNNIKEQKEKEAKSNKRTGIATNPAMRLIRNRIDSAANLIRRTNNYITSGSQGSSSIGVKSSTFQWRKESQILACILSALLLKSPPDFSDPTLGFEARGTDISKKLTTWRNLLEETRPSGTLIVNPKEIQQHEFDKKHRKNKSRHQKKRLKFDTKMKILKEFATNNKSFNVDIAYNSDDTGNDTSLDVHNHWDYGTNKSYDEETDKRNKELKKKKWKEFKQLEPPQITTDFHSTDGYFCESPNKEYIHFVIKRIRWNVNESMFDANALLSMCELEQKLINTNGYNDLCQKEISSDNCCRPWTLPNYVTLLSNKTSCFDINDDDVAMVKSLLLECFQYFHGLKLNNDCTQSKCRVPDECAQFNAVYNILHFLTDRNFIKLNETSESLSAVMLFLPIAKGKDALPFYHKLVKKNLQTDLVGVVAMDLGIKNALFDESLLSDAWLVGLGGIFVLISMWLYTSSFFVTINTVIAVTLSLGISYFTYIIVFKMKFFPFMNMLVLIVIVGIGSDDAFIFMKIWQCVHNERKKKVISSPTSSFASDPYSPDSRDSLVGVMAKTLEHAALSMLVTSLTTAAAFYASYASSITAVRCFGIFAGTAVLANYLFMISWLPASVSISERIYCFSRSWFINFKLLTKPIDSFVRFYSQLSDKIEDFIIALVINYSAFWIVSLGLFGVTSAVFVLYWPKLELPDTPTFRLFTSDHPFEIYEASYKELFWFEKMYTSSDSFKMPIRFVWGVKPVDNGNFLDPTSRGKLELDSSFNVSAVESQVWLLELCRRMKHQPFYQISFGLLVPNCFIENLISWMARKCKDSMSDIDRFPCCEASTFPFSPEIFDYCLPESISALYETPREYFIPGVAGPKFQIVNRTTTSIVTQVKALVVECDSNQSFSHSFNEIENFVSTVQTWFTKELETAPAGMKNAFFISELDFFDLQDTLSKGTVSAVSMAMCVALLVLLLVTLNVLVSIYAIITVTLTIFSIVGTLVLLGWKLNILESVAVSTAIGLAVDFSLHYGVQYRYSKESDRQSSTRFALRMIGPTVMAAITTGVSGILMLPSNVLAYIQIGVFLIVSMSISWIFSTFFLMSLLSLWGPQYGFGQFSFGYPRFRNGRSEGKKNIKNQIDIINNVMQQQSSEQLLSPTSSAACEFLESETHLEMDSLSNSVVKTISLDSSSTLPSLSSIRRSSIKRKKSLGNRDTSPSTNSTVTVCHDDSLDFYKI</sequence>
<dbReference type="Pfam" id="PF00023">
    <property type="entry name" value="Ank"/>
    <property type="match status" value="3"/>
</dbReference>
<evidence type="ECO:0000256" key="11">
    <source>
        <dbReference type="SAM" id="MobiDB-lite"/>
    </source>
</evidence>
<feature type="repeat" description="ANK" evidence="10">
    <location>
        <begin position="1281"/>
        <end position="1313"/>
    </location>
</feature>
<dbReference type="OrthoDB" id="427518at2759"/>
<dbReference type="PANTHER" id="PTHR45951:SF3">
    <property type="entry name" value="PROTEIN DISPATCHED"/>
    <property type="match status" value="1"/>
</dbReference>
<dbReference type="SMART" id="SM00248">
    <property type="entry name" value="ANK"/>
    <property type="match status" value="14"/>
</dbReference>
<feature type="transmembrane region" description="Helical" evidence="12">
    <location>
        <begin position="2751"/>
        <end position="2774"/>
    </location>
</feature>
<keyword evidence="7 12" id="KW-0472">Membrane</keyword>
<feature type="repeat" description="ANK" evidence="10">
    <location>
        <begin position="1481"/>
        <end position="1505"/>
    </location>
</feature>
<feature type="region of interest" description="Disordered" evidence="11">
    <location>
        <begin position="1523"/>
        <end position="1632"/>
    </location>
</feature>
<dbReference type="InterPro" id="IPR058018">
    <property type="entry name" value="AAA_lid_TANC1/2"/>
</dbReference>
<organism evidence="14 15">
    <name type="scientific">Clunio marinus</name>
    <dbReference type="NCBI Taxonomy" id="568069"/>
    <lineage>
        <taxon>Eukaryota</taxon>
        <taxon>Metazoa</taxon>
        <taxon>Ecdysozoa</taxon>
        <taxon>Arthropoda</taxon>
        <taxon>Hexapoda</taxon>
        <taxon>Insecta</taxon>
        <taxon>Pterygota</taxon>
        <taxon>Neoptera</taxon>
        <taxon>Endopterygota</taxon>
        <taxon>Diptera</taxon>
        <taxon>Nematocera</taxon>
        <taxon>Chironomoidea</taxon>
        <taxon>Chironomidae</taxon>
        <taxon>Clunio</taxon>
    </lineage>
</organism>
<evidence type="ECO:0000256" key="2">
    <source>
        <dbReference type="ARBA" id="ARBA00022553"/>
    </source>
</evidence>
<dbReference type="InterPro" id="IPR052081">
    <property type="entry name" value="Dispatched_Hh_regulator"/>
</dbReference>
<feature type="region of interest" description="Disordered" evidence="11">
    <location>
        <begin position="74"/>
        <end position="112"/>
    </location>
</feature>
<feature type="repeat" description="ANK" evidence="10">
    <location>
        <begin position="1212"/>
        <end position="1247"/>
    </location>
</feature>
<feature type="repeat" description="ANK" evidence="10">
    <location>
        <begin position="1146"/>
        <end position="1178"/>
    </location>
</feature>
<feature type="compositionally biased region" description="Polar residues" evidence="11">
    <location>
        <begin position="24"/>
        <end position="54"/>
    </location>
</feature>
<evidence type="ECO:0000256" key="1">
    <source>
        <dbReference type="ARBA" id="ARBA00004141"/>
    </source>
</evidence>
<feature type="domain" description="SSD" evidence="13">
    <location>
        <begin position="2185"/>
        <end position="2337"/>
    </location>
</feature>
<feature type="transmembrane region" description="Helical" evidence="12">
    <location>
        <begin position="2188"/>
        <end position="2208"/>
    </location>
</feature>
<dbReference type="Pfam" id="PF25520">
    <property type="entry name" value="AAA_lid_TANC1"/>
    <property type="match status" value="1"/>
</dbReference>
<evidence type="ECO:0000256" key="8">
    <source>
        <dbReference type="ARBA" id="ARBA00023180"/>
    </source>
</evidence>
<feature type="region of interest" description="Disordered" evidence="11">
    <location>
        <begin position="18"/>
        <end position="58"/>
    </location>
</feature>
<feature type="compositionally biased region" description="Low complexity" evidence="11">
    <location>
        <begin position="98"/>
        <end position="109"/>
    </location>
</feature>
<dbReference type="Gene3D" id="1.20.1640.10">
    <property type="entry name" value="Multidrug efflux transporter AcrB transmembrane domain"/>
    <property type="match status" value="2"/>
</dbReference>
<dbReference type="InterPro" id="IPR036770">
    <property type="entry name" value="Ankyrin_rpt-contain_sf"/>
</dbReference>
<feature type="repeat" description="ANK" evidence="10">
    <location>
        <begin position="1414"/>
        <end position="1446"/>
    </location>
</feature>
<feature type="transmembrane region" description="Helical" evidence="12">
    <location>
        <begin position="2220"/>
        <end position="2240"/>
    </location>
</feature>
<dbReference type="Pfam" id="PF13637">
    <property type="entry name" value="Ank_4"/>
    <property type="match status" value="1"/>
</dbReference>
<feature type="compositionally biased region" description="Polar residues" evidence="11">
    <location>
        <begin position="1544"/>
        <end position="1564"/>
    </location>
</feature>
<dbReference type="InterPro" id="IPR058056">
    <property type="entry name" value="WH_TANC1/2"/>
</dbReference>
<evidence type="ECO:0000313" key="14">
    <source>
        <dbReference type="EMBL" id="CRK88732.1"/>
    </source>
</evidence>
<feature type="region of interest" description="Disordered" evidence="11">
    <location>
        <begin position="383"/>
        <end position="410"/>
    </location>
</feature>
<evidence type="ECO:0000256" key="7">
    <source>
        <dbReference type="ARBA" id="ARBA00023136"/>
    </source>
</evidence>
<evidence type="ECO:0000256" key="10">
    <source>
        <dbReference type="PROSITE-ProRule" id="PRU00023"/>
    </source>
</evidence>
<dbReference type="Pfam" id="PF02460">
    <property type="entry name" value="Patched"/>
    <property type="match status" value="1"/>
</dbReference>
<dbReference type="PROSITE" id="PS50297">
    <property type="entry name" value="ANK_REP_REGION"/>
    <property type="match status" value="11"/>
</dbReference>
<dbReference type="Proteomes" id="UP000183832">
    <property type="component" value="Unassembled WGS sequence"/>
</dbReference>
<dbReference type="SUPFAM" id="SSF48403">
    <property type="entry name" value="Ankyrin repeat"/>
    <property type="match status" value="2"/>
</dbReference>
<feature type="repeat" description="ANK" evidence="10">
    <location>
        <begin position="1179"/>
        <end position="1211"/>
    </location>
</feature>
<gene>
    <name evidence="14" type="primary">putative Protein dispatched</name>
    <name evidence="14" type="ORF">CLUMA_CG002637</name>
</gene>
<feature type="transmembrane region" description="Helical" evidence="12">
    <location>
        <begin position="2307"/>
        <end position="2331"/>
    </location>
</feature>
<dbReference type="Pfam" id="PF03176">
    <property type="entry name" value="MMPL"/>
    <property type="match status" value="1"/>
</dbReference>
<dbReference type="GO" id="GO:0016020">
    <property type="term" value="C:membrane"/>
    <property type="evidence" value="ECO:0007669"/>
    <property type="project" value="UniProtKB-SubCell"/>
</dbReference>
<feature type="repeat" description="ANK" evidence="10">
    <location>
        <begin position="1248"/>
        <end position="1280"/>
    </location>
</feature>
<evidence type="ECO:0000256" key="4">
    <source>
        <dbReference type="ARBA" id="ARBA00022737"/>
    </source>
</evidence>
<keyword evidence="6 10" id="KW-0040">ANK repeat</keyword>
<evidence type="ECO:0000256" key="12">
    <source>
        <dbReference type="SAM" id="Phobius"/>
    </source>
</evidence>
<feature type="compositionally biased region" description="Low complexity" evidence="11">
    <location>
        <begin position="429"/>
        <end position="440"/>
    </location>
</feature>
<feature type="transmembrane region" description="Helical" evidence="12">
    <location>
        <begin position="2660"/>
        <end position="2680"/>
    </location>
</feature>
<evidence type="ECO:0000259" key="13">
    <source>
        <dbReference type="PROSITE" id="PS50156"/>
    </source>
</evidence>
<feature type="repeat" description="ANK" evidence="10">
    <location>
        <begin position="1347"/>
        <end position="1379"/>
    </location>
</feature>
<evidence type="ECO:0000313" key="15">
    <source>
        <dbReference type="Proteomes" id="UP000183832"/>
    </source>
</evidence>
<feature type="region of interest" description="Disordered" evidence="11">
    <location>
        <begin position="427"/>
        <end position="457"/>
    </location>
</feature>
<feature type="compositionally biased region" description="Polar residues" evidence="11">
    <location>
        <begin position="1573"/>
        <end position="1592"/>
    </location>
</feature>
<proteinExistence type="inferred from homology"/>
<comment type="subcellular location">
    <subcellularLocation>
        <location evidence="1">Membrane</location>
        <topology evidence="1">Multi-pass membrane protein</topology>
    </subcellularLocation>
</comment>
<dbReference type="InterPro" id="IPR003392">
    <property type="entry name" value="PTHD_SSD"/>
</dbReference>
<dbReference type="PANTHER" id="PTHR45951">
    <property type="entry name" value="PROTEIN DISPATCHED-RELATED"/>
    <property type="match status" value="1"/>
</dbReference>
<feature type="repeat" description="ANK" evidence="10">
    <location>
        <begin position="1380"/>
        <end position="1402"/>
    </location>
</feature>
<dbReference type="SUPFAM" id="SSF82866">
    <property type="entry name" value="Multidrug efflux transporter AcrB transmembrane domain"/>
    <property type="match status" value="2"/>
</dbReference>
<evidence type="ECO:0000256" key="9">
    <source>
        <dbReference type="ARBA" id="ARBA00038046"/>
    </source>
</evidence>
<dbReference type="STRING" id="568069.A0A1J1HMW4"/>
<dbReference type="GO" id="GO:0007224">
    <property type="term" value="P:smoothened signaling pathway"/>
    <property type="evidence" value="ECO:0007669"/>
    <property type="project" value="TreeGrafter"/>
</dbReference>
<keyword evidence="4" id="KW-0677">Repeat</keyword>
<keyword evidence="5 12" id="KW-1133">Transmembrane helix</keyword>
<feature type="transmembrane region" description="Helical" evidence="12">
    <location>
        <begin position="2376"/>
        <end position="2406"/>
    </location>
</feature>
<keyword evidence="3 12" id="KW-0812">Transmembrane</keyword>
<feature type="compositionally biased region" description="Basic and acidic residues" evidence="11">
    <location>
        <begin position="389"/>
        <end position="401"/>
    </location>
</feature>
<dbReference type="InterPro" id="IPR002110">
    <property type="entry name" value="Ankyrin_rpt"/>
</dbReference>
<evidence type="ECO:0000256" key="5">
    <source>
        <dbReference type="ARBA" id="ARBA00022989"/>
    </source>
</evidence>
<dbReference type="Pfam" id="PF25521">
    <property type="entry name" value="WHD_TANC1"/>
    <property type="match status" value="1"/>
</dbReference>
<dbReference type="PROSITE" id="PS50156">
    <property type="entry name" value="SSD"/>
    <property type="match status" value="1"/>
</dbReference>
<feature type="region of interest" description="Disordered" evidence="11">
    <location>
        <begin position="1679"/>
        <end position="1708"/>
    </location>
</feature>
<dbReference type="EMBL" id="CVRI01000010">
    <property type="protein sequence ID" value="CRK88732.1"/>
    <property type="molecule type" value="Genomic_DNA"/>
</dbReference>
<feature type="transmembrane region" description="Helical" evidence="12">
    <location>
        <begin position="2687"/>
        <end position="2707"/>
    </location>
</feature>
<dbReference type="Pfam" id="PF12796">
    <property type="entry name" value="Ank_2"/>
    <property type="match status" value="4"/>
</dbReference>
<keyword evidence="15" id="KW-1185">Reference proteome</keyword>